<comment type="caution">
    <text evidence="7">The sequence shown here is derived from an EMBL/GenBank/DDBJ whole genome shotgun (WGS) entry which is preliminary data.</text>
</comment>
<sequence length="453" mass="51828">MSAPSQFKQSSRKGKKAWRKNIDISDVEKGLQKAKDLEITHGTTDINDLADANLFQIDDKGDENLQNKLVKRNQIKKNLKSKEILDSIATNSKVQPLGRHPNNHKHENGKTSDKKIQGVSSKKLKKLLELSGKSLSTKDRAAAHLENHGIVRKSKSKDLWGQEDGLVSANPTYLSKITKEQKAELSLPEELFTQSSSSWSTCTVQPKSMKIAPLTVRELESLPNAGKSYNPDTESWQKLIDTEYSLEQKRELRRLEIEQYRAKIQHLMETLDDNEEEDSSDEEGDDDGEDNETKESGDDQVKRLSINPVVQNKKKTKYQRNKQKRHQEKVNLQKEIKALKERVKALENLNEVEQSIESKDPAHITAVGKDISKKVQKRQKLGSKHNVMEDALEVKFQDELTGSLRQLRPEGNLLYDNVRKLQSSGKIEARIPTRKGRKHKPRVTEKWTYKDFK</sequence>
<evidence type="ECO:0000256" key="6">
    <source>
        <dbReference type="SAM" id="MobiDB-lite"/>
    </source>
</evidence>
<dbReference type="GO" id="GO:0006364">
    <property type="term" value="P:rRNA processing"/>
    <property type="evidence" value="ECO:0007669"/>
    <property type="project" value="TreeGrafter"/>
</dbReference>
<dbReference type="InterPro" id="IPR011687">
    <property type="entry name" value="Nop53/GLTSCR2"/>
</dbReference>
<dbReference type="OrthoDB" id="5072at2759"/>
<evidence type="ECO:0000256" key="4">
    <source>
        <dbReference type="ARBA" id="ARBA00023242"/>
    </source>
</evidence>
<feature type="compositionally biased region" description="Acidic residues" evidence="6">
    <location>
        <begin position="270"/>
        <end position="290"/>
    </location>
</feature>
<feature type="region of interest" description="Disordered" evidence="6">
    <location>
        <begin position="269"/>
        <end position="330"/>
    </location>
</feature>
<feature type="compositionally biased region" description="Basic residues" evidence="6">
    <location>
        <begin position="312"/>
        <end position="327"/>
    </location>
</feature>
<dbReference type="InParanoid" id="A0A1E5R816"/>
<dbReference type="GO" id="GO:0005654">
    <property type="term" value="C:nucleoplasm"/>
    <property type="evidence" value="ECO:0007669"/>
    <property type="project" value="UniProtKB-SubCell"/>
</dbReference>
<dbReference type="PANTHER" id="PTHR14211:SF7">
    <property type="entry name" value="RIBOSOME BIOGENESIS PROTEIN NOP53"/>
    <property type="match status" value="1"/>
</dbReference>
<organism evidence="7 8">
    <name type="scientific">Hanseniaspora osmophila</name>
    <dbReference type="NCBI Taxonomy" id="56408"/>
    <lineage>
        <taxon>Eukaryota</taxon>
        <taxon>Fungi</taxon>
        <taxon>Dikarya</taxon>
        <taxon>Ascomycota</taxon>
        <taxon>Saccharomycotina</taxon>
        <taxon>Saccharomycetes</taxon>
        <taxon>Saccharomycodales</taxon>
        <taxon>Saccharomycodaceae</taxon>
        <taxon>Hanseniaspora</taxon>
    </lineage>
</organism>
<dbReference type="Pfam" id="PF07767">
    <property type="entry name" value="Nop53"/>
    <property type="match status" value="1"/>
</dbReference>
<feature type="region of interest" description="Disordered" evidence="6">
    <location>
        <begin position="90"/>
        <end position="118"/>
    </location>
</feature>
<dbReference type="GO" id="GO:0000027">
    <property type="term" value="P:ribosomal large subunit assembly"/>
    <property type="evidence" value="ECO:0007669"/>
    <property type="project" value="UniProtKB-UniRule"/>
</dbReference>
<feature type="compositionally biased region" description="Basic and acidic residues" evidence="6">
    <location>
        <begin position="442"/>
        <end position="453"/>
    </location>
</feature>
<feature type="compositionally biased region" description="Basic residues" evidence="6">
    <location>
        <begin position="10"/>
        <end position="19"/>
    </location>
</feature>
<evidence type="ECO:0000256" key="1">
    <source>
        <dbReference type="ARBA" id="ARBA00008838"/>
    </source>
</evidence>
<dbReference type="PIRSF" id="PIRSF017302">
    <property type="entry name" value="Gltscr2"/>
    <property type="match status" value="1"/>
</dbReference>
<evidence type="ECO:0000256" key="2">
    <source>
        <dbReference type="ARBA" id="ARBA00018339"/>
    </source>
</evidence>
<evidence type="ECO:0000313" key="8">
    <source>
        <dbReference type="Proteomes" id="UP000095728"/>
    </source>
</evidence>
<keyword evidence="8" id="KW-1185">Reference proteome</keyword>
<evidence type="ECO:0000313" key="7">
    <source>
        <dbReference type="EMBL" id="OEJ83052.1"/>
    </source>
</evidence>
<gene>
    <name evidence="7" type="ORF">AWRI3579_g3405</name>
</gene>
<dbReference type="GO" id="GO:0008097">
    <property type="term" value="F:5S rRNA binding"/>
    <property type="evidence" value="ECO:0007669"/>
    <property type="project" value="TreeGrafter"/>
</dbReference>
<comment type="similarity">
    <text evidence="1 5">Belongs to the NOP53 family.</text>
</comment>
<name>A0A1E5R816_9ASCO</name>
<dbReference type="EMBL" id="LPNM01000009">
    <property type="protein sequence ID" value="OEJ83052.1"/>
    <property type="molecule type" value="Genomic_DNA"/>
</dbReference>
<accession>A0A1E5R816</accession>
<feature type="compositionally biased region" description="Basic residues" evidence="6">
    <location>
        <begin position="432"/>
        <end position="441"/>
    </location>
</feature>
<dbReference type="Proteomes" id="UP000095728">
    <property type="component" value="Unassembled WGS sequence"/>
</dbReference>
<proteinExistence type="inferred from homology"/>
<keyword evidence="3 5" id="KW-0690">Ribosome biogenesis</keyword>
<protein>
    <recommendedName>
        <fullName evidence="2 5">Ribosome biogenesis protein NOP53</fullName>
    </recommendedName>
</protein>
<dbReference type="STRING" id="56408.A0A1E5R816"/>
<evidence type="ECO:0000256" key="3">
    <source>
        <dbReference type="ARBA" id="ARBA00022517"/>
    </source>
</evidence>
<dbReference type="PANTHER" id="PTHR14211">
    <property type="entry name" value="GLIOMA SUPPRESSOR CANDIDATE REGION GENE 2"/>
    <property type="match status" value="1"/>
</dbReference>
<dbReference type="AlphaFoldDB" id="A0A1E5R816"/>
<feature type="compositionally biased region" description="Basic and acidic residues" evidence="6">
    <location>
        <begin position="104"/>
        <end position="116"/>
    </location>
</feature>
<evidence type="ECO:0000256" key="5">
    <source>
        <dbReference type="PIRNR" id="PIRNR017302"/>
    </source>
</evidence>
<dbReference type="GO" id="GO:0005730">
    <property type="term" value="C:nucleolus"/>
    <property type="evidence" value="ECO:0007669"/>
    <property type="project" value="UniProtKB-SubCell"/>
</dbReference>
<feature type="region of interest" description="Disordered" evidence="6">
    <location>
        <begin position="432"/>
        <end position="453"/>
    </location>
</feature>
<comment type="function">
    <text evidence="5">May play a role in ribosome biogenesis.</text>
</comment>
<feature type="compositionally biased region" description="Basic and acidic residues" evidence="6">
    <location>
        <begin position="291"/>
        <end position="302"/>
    </location>
</feature>
<reference evidence="8" key="1">
    <citation type="journal article" date="2016" name="Genome Announc.">
        <title>Genome sequences of three species of Hanseniaspora isolated from spontaneous wine fermentations.</title>
        <authorList>
            <person name="Sternes P.R."/>
            <person name="Lee D."/>
            <person name="Kutyna D.R."/>
            <person name="Borneman A.R."/>
        </authorList>
    </citation>
    <scope>NUCLEOTIDE SEQUENCE [LARGE SCALE GENOMIC DNA]</scope>
    <source>
        <strain evidence="8">AWRI3579</strain>
    </source>
</reference>
<dbReference type="FunCoup" id="A0A1E5R816">
    <property type="interactions" value="678"/>
</dbReference>
<comment type="subcellular location">
    <subcellularLocation>
        <location evidence="5">Nucleus</location>
        <location evidence="5">Nucleolus</location>
    </subcellularLocation>
    <subcellularLocation>
        <location evidence="5">Nucleus</location>
        <location evidence="5">Nucleoplasm</location>
    </subcellularLocation>
</comment>
<feature type="region of interest" description="Disordered" evidence="6">
    <location>
        <begin position="1"/>
        <end position="20"/>
    </location>
</feature>
<keyword evidence="4 5" id="KW-0539">Nucleus</keyword>